<name>A0AAV7NVF5_PLEWA</name>
<feature type="region of interest" description="Disordered" evidence="3">
    <location>
        <begin position="1124"/>
        <end position="1196"/>
    </location>
</feature>
<comment type="subcellular location">
    <subcellularLocation>
        <location evidence="2">Nucleus</location>
    </subcellularLocation>
    <subcellularLocation>
        <location evidence="2">Chromosome</location>
    </subcellularLocation>
    <subcellularLocation>
        <location evidence="2">Chromosome</location>
        <location evidence="2">Centromere</location>
    </subcellularLocation>
</comment>
<organism evidence="5 6">
    <name type="scientific">Pleurodeles waltl</name>
    <name type="common">Iberian ribbed newt</name>
    <dbReference type="NCBI Taxonomy" id="8319"/>
    <lineage>
        <taxon>Eukaryota</taxon>
        <taxon>Metazoa</taxon>
        <taxon>Chordata</taxon>
        <taxon>Craniata</taxon>
        <taxon>Vertebrata</taxon>
        <taxon>Euteleostomi</taxon>
        <taxon>Amphibia</taxon>
        <taxon>Batrachia</taxon>
        <taxon>Caudata</taxon>
        <taxon>Salamandroidea</taxon>
        <taxon>Salamandridae</taxon>
        <taxon>Pleurodelinae</taxon>
        <taxon>Pleurodeles</taxon>
    </lineage>
</organism>
<dbReference type="AlphaFoldDB" id="A0AAV7NVF5"/>
<keyword evidence="6" id="KW-1185">Reference proteome</keyword>
<dbReference type="GO" id="GO:0008278">
    <property type="term" value="C:cohesin complex"/>
    <property type="evidence" value="ECO:0007669"/>
    <property type="project" value="UniProtKB-UniRule"/>
</dbReference>
<feature type="compositionally biased region" description="Acidic residues" evidence="3">
    <location>
        <begin position="1166"/>
        <end position="1187"/>
    </location>
</feature>
<keyword evidence="2" id="KW-0131">Cell cycle</keyword>
<protein>
    <recommendedName>
        <fullName evidence="2">Cohesin subunit SA</fullName>
    </recommendedName>
    <alternativeName>
        <fullName evidence="2">SCC3 homolog</fullName>
    </alternativeName>
    <alternativeName>
        <fullName evidence="2">Stromal antigen</fullName>
    </alternativeName>
</protein>
<dbReference type="GO" id="GO:0007062">
    <property type="term" value="P:sister chromatid cohesion"/>
    <property type="evidence" value="ECO:0007669"/>
    <property type="project" value="UniProtKB-UniRule"/>
</dbReference>
<dbReference type="InterPro" id="IPR039662">
    <property type="entry name" value="Cohesin_Scc3/SA"/>
</dbReference>
<dbReference type="GO" id="GO:0007059">
    <property type="term" value="P:chromosome segregation"/>
    <property type="evidence" value="ECO:0007669"/>
    <property type="project" value="UniProtKB-KW"/>
</dbReference>
<keyword evidence="2" id="KW-0132">Cell division</keyword>
<dbReference type="PROSITE" id="PS51425">
    <property type="entry name" value="SCD"/>
    <property type="match status" value="1"/>
</dbReference>
<feature type="region of interest" description="Disordered" evidence="3">
    <location>
        <begin position="1"/>
        <end position="68"/>
    </location>
</feature>
<evidence type="ECO:0000256" key="2">
    <source>
        <dbReference type="RuleBase" id="RU369063"/>
    </source>
</evidence>
<dbReference type="SUPFAM" id="SSF48371">
    <property type="entry name" value="ARM repeat"/>
    <property type="match status" value="1"/>
</dbReference>
<dbReference type="GO" id="GO:0051301">
    <property type="term" value="P:cell division"/>
    <property type="evidence" value="ECO:0007669"/>
    <property type="project" value="UniProtKB-UniRule"/>
</dbReference>
<dbReference type="Pfam" id="PF24571">
    <property type="entry name" value="HEAT_SCC3-SA"/>
    <property type="match status" value="1"/>
</dbReference>
<gene>
    <name evidence="5" type="ORF">NDU88_006785</name>
</gene>
<evidence type="ECO:0000256" key="3">
    <source>
        <dbReference type="SAM" id="MobiDB-lite"/>
    </source>
</evidence>
<proteinExistence type="inferred from homology"/>
<comment type="subunit">
    <text evidence="2">Part of the cohesin complex which is composed of a heterodimer between a SMC1 protein (SMC1A or SMC1B) and SMC3, which are attached via their hinge domain, and RAD21 which link them at their heads, and one STAG protein.</text>
</comment>
<dbReference type="InterPro" id="IPR020839">
    <property type="entry name" value="SCD"/>
</dbReference>
<dbReference type="GO" id="GO:0003682">
    <property type="term" value="F:chromatin binding"/>
    <property type="evidence" value="ECO:0007669"/>
    <property type="project" value="TreeGrafter"/>
</dbReference>
<evidence type="ECO:0000256" key="1">
    <source>
        <dbReference type="ARBA" id="ARBA00005486"/>
    </source>
</evidence>
<feature type="compositionally biased region" description="Polar residues" evidence="3">
    <location>
        <begin position="26"/>
        <end position="41"/>
    </location>
</feature>
<dbReference type="Proteomes" id="UP001066276">
    <property type="component" value="Chromosome 8"/>
</dbReference>
<dbReference type="GO" id="GO:0000775">
    <property type="term" value="C:chromosome, centromeric region"/>
    <property type="evidence" value="ECO:0007669"/>
    <property type="project" value="UniProtKB-SubCell"/>
</dbReference>
<dbReference type="InterPro" id="IPR056396">
    <property type="entry name" value="HEAT_SCC3-SA"/>
</dbReference>
<dbReference type="PANTHER" id="PTHR11199:SF2">
    <property type="entry name" value="COHESIN SUBUNIT SA"/>
    <property type="match status" value="1"/>
</dbReference>
<keyword evidence="2" id="KW-0158">Chromosome</keyword>
<evidence type="ECO:0000313" key="6">
    <source>
        <dbReference type="Proteomes" id="UP001066276"/>
    </source>
</evidence>
<sequence length="1196" mass="136973">MQPQVEPALPHLPNHKENAVHDGTVPANTTQNGCFQRNHCSLKSPKGKRKTREQSENITRRNSSGQESAIKLQNGDLVETVTLYEVVSMGKRAIQSVVDDWIDAYKEDRDVALLDLINFFIQCSGCQGMVTAEMFQSLRNKDVMNRLTEEFDEETGLQFKKFMAYPWILTVTWPVDMDNENYPLINPGPYWKKFKSNLCEFIAMLVQQCQYRVIYDGYLMDTIISLLTGLADSQVRAFRHTSTFAALKLLSALVKTTLNLHTSMDNNQRLQEVEKTRLTTKKGSHKLDQLKKKQDELQQKQQEIETMMSAIFKGTFLQRYRDVVPEIRALCIEEISIWMKMHPHTFLNDSYLKYIGWMLHDKHPEVRLKSLLGLQRLYDKKELVSTMDLFTSRFKDRIVSMTLDRDHEVSVQAMRLLMYMAQNCEDVFMQEDCEILYQFVYAAHRPLASAAGEFLYKRMLSHDDSVDEARCKGKEGFELHASYLKIFVNFFLESELHEHVVYLVDSLWDWAAGFLKDWECMTALLLGDANAEEEALSNAQERALIEVILASVRQAVEGHPPVGRGAARKVLSAKEKKVHSEDVTKITEHFIVALPQLLAKFSTDAEKVTSLVQIPQYFDLNLYRSHHLEKHLDALLKEVRDIAEKHTGAEVLEACSRMYNVFYHEELEIYSHVSLAINELLSGTVGMLNQMLDIFMTEENPFLDDTDVHKLSSILRRIAAFYSCHNLTSFNVYSKTSRLLAFEMEHDMLSPQIILPTLQCTYYSLLWQLAPVVEGPFSSKTDLLTLRSQILCFCCVCRRYLSHRNKAVGEQAFMLLCDLLVILSPQCSGDNDIFEILAYCADSSLQSELLGFVQEHVFMHQEEEGKGAPDVEEDRKLNDLHKRRSLLAIYCKLIVFNVVEMTAASEIYKQYMKSYNDFGDIIKETLSRTRQNNRIQSAKTLILCLQQLFQEHLEASGSSSDASSSSCNSSFSTIKELARRFSLTFGLDQVKSRESVAMMHKDGIEFAFRRVAAVEGNAPPNLAFLILISEFSNKLLKPDKRLVIGYLHRFVTDQMLHYKGPEWSPLLQYRNSLLASEEEESSSTSSVFSKECLSSRSKIPSLKRRPSNGWFSEVDLTERNSLSHLTSTPVKNRKRVKSQERTSQEGPLLCPIEPIKRPSRDSAIFLDDDMSANDQSEDEDADVDVTDADQLCSDKT</sequence>
<keyword evidence="2" id="KW-0159">Chromosome partition</keyword>
<dbReference type="GO" id="GO:0000785">
    <property type="term" value="C:chromatin"/>
    <property type="evidence" value="ECO:0007669"/>
    <property type="project" value="UniProtKB-UniRule"/>
</dbReference>
<reference evidence="5" key="1">
    <citation type="journal article" date="2022" name="bioRxiv">
        <title>Sequencing and chromosome-scale assembly of the giantPleurodeles waltlgenome.</title>
        <authorList>
            <person name="Brown T."/>
            <person name="Elewa A."/>
            <person name="Iarovenko S."/>
            <person name="Subramanian E."/>
            <person name="Araus A.J."/>
            <person name="Petzold A."/>
            <person name="Susuki M."/>
            <person name="Suzuki K.-i.T."/>
            <person name="Hayashi T."/>
            <person name="Toyoda A."/>
            <person name="Oliveira C."/>
            <person name="Osipova E."/>
            <person name="Leigh N.D."/>
            <person name="Simon A."/>
            <person name="Yun M.H."/>
        </authorList>
    </citation>
    <scope>NUCLEOTIDE SEQUENCE</scope>
    <source>
        <strain evidence="5">20211129_DDA</strain>
        <tissue evidence="5">Liver</tissue>
    </source>
</reference>
<dbReference type="InterPro" id="IPR016024">
    <property type="entry name" value="ARM-type_fold"/>
</dbReference>
<comment type="similarity">
    <text evidence="1 2">Belongs to the SCC3 family.</text>
</comment>
<comment type="caution">
    <text evidence="5">The sequence shown here is derived from an EMBL/GenBank/DDBJ whole genome shotgun (WGS) entry which is preliminary data.</text>
</comment>
<dbReference type="PANTHER" id="PTHR11199">
    <property type="entry name" value="STROMAL ANTIGEN"/>
    <property type="match status" value="1"/>
</dbReference>
<keyword evidence="2" id="KW-0539">Nucleus</keyword>
<evidence type="ECO:0000313" key="5">
    <source>
        <dbReference type="EMBL" id="KAJ1118594.1"/>
    </source>
</evidence>
<feature type="domain" description="SCD" evidence="4">
    <location>
        <begin position="316"/>
        <end position="401"/>
    </location>
</feature>
<dbReference type="EMBL" id="JANPWB010000012">
    <property type="protein sequence ID" value="KAJ1118594.1"/>
    <property type="molecule type" value="Genomic_DNA"/>
</dbReference>
<dbReference type="InterPro" id="IPR013721">
    <property type="entry name" value="STAG"/>
</dbReference>
<accession>A0AAV7NVF5</accession>
<comment type="function">
    <text evidence="2">Component of cohesin complex, a complex required for the cohesion of sister chromatids after DNA replication. The cohesin complex apparently forms a large proteinaceous ring within which sister chromatids can be trapped. At anaphase, the complex is cleaved and dissociates from chromatin, allowing sister chromatids to segregate.</text>
</comment>
<dbReference type="GO" id="GO:0005634">
    <property type="term" value="C:nucleus"/>
    <property type="evidence" value="ECO:0007669"/>
    <property type="project" value="UniProtKB-SubCell"/>
</dbReference>
<dbReference type="Pfam" id="PF21581">
    <property type="entry name" value="SCD"/>
    <property type="match status" value="1"/>
</dbReference>
<dbReference type="Pfam" id="PF08514">
    <property type="entry name" value="STAG"/>
    <property type="match status" value="1"/>
</dbReference>
<evidence type="ECO:0000259" key="4">
    <source>
        <dbReference type="PROSITE" id="PS51425"/>
    </source>
</evidence>